<sequence length="206" mass="22919">MRENYGEIKLNILLAGRGIIAHKGFSGVGLSEILQAADIPKGSFYHYFGSKEQYGRELIEHYVEGYLALLDKVLDGRSSDSLRDATARERLLHYWGYWLESQCCEELQQRCLVVKLSAEVADLSDDMRQALDDGTGRFIARIADCIAQGVAEGSLHTALAPAATAEMLYQMWLGASLLNKLSRDRRPLESAMHVTRCVLVAPLSLN</sequence>
<evidence type="ECO:0000256" key="1">
    <source>
        <dbReference type="ARBA" id="ARBA00023015"/>
    </source>
</evidence>
<keyword evidence="1" id="KW-0805">Transcription regulation</keyword>
<dbReference type="Pfam" id="PF00440">
    <property type="entry name" value="TetR_N"/>
    <property type="match status" value="1"/>
</dbReference>
<name>A0ABW9A685_9BURK</name>
<evidence type="ECO:0000313" key="7">
    <source>
        <dbReference type="Proteomes" id="UP001629246"/>
    </source>
</evidence>
<comment type="caution">
    <text evidence="6">The sequence shown here is derived from an EMBL/GenBank/DDBJ whole genome shotgun (WGS) entry which is preliminary data.</text>
</comment>
<keyword evidence="3" id="KW-0804">Transcription</keyword>
<keyword evidence="7" id="KW-1185">Reference proteome</keyword>
<keyword evidence="2 4" id="KW-0238">DNA-binding</keyword>
<feature type="domain" description="HTH tetR-type" evidence="5">
    <location>
        <begin position="6"/>
        <end position="66"/>
    </location>
</feature>
<evidence type="ECO:0000256" key="4">
    <source>
        <dbReference type="PROSITE-ProRule" id="PRU00335"/>
    </source>
</evidence>
<evidence type="ECO:0000259" key="5">
    <source>
        <dbReference type="PROSITE" id="PS50977"/>
    </source>
</evidence>
<dbReference type="InterPro" id="IPR036271">
    <property type="entry name" value="Tet_transcr_reg_TetR-rel_C_sf"/>
</dbReference>
<evidence type="ECO:0000256" key="2">
    <source>
        <dbReference type="ARBA" id="ARBA00023125"/>
    </source>
</evidence>
<dbReference type="InterPro" id="IPR011075">
    <property type="entry name" value="TetR_C"/>
</dbReference>
<proteinExistence type="predicted"/>
<dbReference type="Proteomes" id="UP001629246">
    <property type="component" value="Unassembled WGS sequence"/>
</dbReference>
<dbReference type="RefSeq" id="WP_408154537.1">
    <property type="nucleotide sequence ID" value="NZ_JAQQFM010000001.1"/>
</dbReference>
<dbReference type="PROSITE" id="PS50977">
    <property type="entry name" value="HTH_TETR_2"/>
    <property type="match status" value="1"/>
</dbReference>
<gene>
    <name evidence="6" type="ORF">PQR62_02785</name>
</gene>
<reference evidence="6 7" key="1">
    <citation type="journal article" date="2024" name="Chem. Sci.">
        <title>Discovery of megapolipeptins by genome mining of a Burkholderiales bacteria collection.</title>
        <authorList>
            <person name="Paulo B.S."/>
            <person name="Recchia M.J.J."/>
            <person name="Lee S."/>
            <person name="Fergusson C.H."/>
            <person name="Romanowski S.B."/>
            <person name="Hernandez A."/>
            <person name="Krull N."/>
            <person name="Liu D.Y."/>
            <person name="Cavanagh H."/>
            <person name="Bos A."/>
            <person name="Gray C.A."/>
            <person name="Murphy B.T."/>
            <person name="Linington R.G."/>
            <person name="Eustaquio A.S."/>
        </authorList>
    </citation>
    <scope>NUCLEOTIDE SEQUENCE [LARGE SCALE GENOMIC DNA]</scope>
    <source>
        <strain evidence="6 7">RL21-008-BIB-A</strain>
    </source>
</reference>
<dbReference type="Gene3D" id="1.10.357.10">
    <property type="entry name" value="Tetracycline Repressor, domain 2"/>
    <property type="match status" value="1"/>
</dbReference>
<dbReference type="SUPFAM" id="SSF48498">
    <property type="entry name" value="Tetracyclin repressor-like, C-terminal domain"/>
    <property type="match status" value="1"/>
</dbReference>
<dbReference type="InterPro" id="IPR001647">
    <property type="entry name" value="HTH_TetR"/>
</dbReference>
<dbReference type="PANTHER" id="PTHR47506:SF6">
    <property type="entry name" value="HTH-TYPE TRANSCRIPTIONAL REPRESSOR NEMR"/>
    <property type="match status" value="1"/>
</dbReference>
<dbReference type="InterPro" id="IPR009057">
    <property type="entry name" value="Homeodomain-like_sf"/>
</dbReference>
<feature type="DNA-binding region" description="H-T-H motif" evidence="4">
    <location>
        <begin position="29"/>
        <end position="48"/>
    </location>
</feature>
<evidence type="ECO:0000256" key="3">
    <source>
        <dbReference type="ARBA" id="ARBA00023163"/>
    </source>
</evidence>
<dbReference type="EMBL" id="JAQQFM010000001">
    <property type="protein sequence ID" value="MFL9923177.1"/>
    <property type="molecule type" value="Genomic_DNA"/>
</dbReference>
<accession>A0ABW9A685</accession>
<protein>
    <submittedName>
        <fullName evidence="6">TetR/AcrR family transcriptional regulator</fullName>
    </submittedName>
</protein>
<dbReference type="PANTHER" id="PTHR47506">
    <property type="entry name" value="TRANSCRIPTIONAL REGULATORY PROTEIN"/>
    <property type="match status" value="1"/>
</dbReference>
<dbReference type="Pfam" id="PF16925">
    <property type="entry name" value="TetR_C_13"/>
    <property type="match status" value="1"/>
</dbReference>
<evidence type="ECO:0000313" key="6">
    <source>
        <dbReference type="EMBL" id="MFL9923177.1"/>
    </source>
</evidence>
<organism evidence="6 7">
    <name type="scientific">Herbaspirillum lusitanum</name>
    <dbReference type="NCBI Taxonomy" id="213312"/>
    <lineage>
        <taxon>Bacteria</taxon>
        <taxon>Pseudomonadati</taxon>
        <taxon>Pseudomonadota</taxon>
        <taxon>Betaproteobacteria</taxon>
        <taxon>Burkholderiales</taxon>
        <taxon>Oxalobacteraceae</taxon>
        <taxon>Herbaspirillum</taxon>
    </lineage>
</organism>
<dbReference type="SUPFAM" id="SSF46689">
    <property type="entry name" value="Homeodomain-like"/>
    <property type="match status" value="1"/>
</dbReference>